<organism evidence="2 3">
    <name type="scientific">Enterococcus hermanniensis</name>
    <dbReference type="NCBI Taxonomy" id="249189"/>
    <lineage>
        <taxon>Bacteria</taxon>
        <taxon>Bacillati</taxon>
        <taxon>Bacillota</taxon>
        <taxon>Bacilli</taxon>
        <taxon>Lactobacillales</taxon>
        <taxon>Enterococcaceae</taxon>
        <taxon>Enterococcus</taxon>
    </lineage>
</organism>
<dbReference type="CDD" id="cd04301">
    <property type="entry name" value="NAT_SF"/>
    <property type="match status" value="1"/>
</dbReference>
<feature type="domain" description="N-acetyltransferase" evidence="1">
    <location>
        <begin position="32"/>
        <end position="187"/>
    </location>
</feature>
<accession>A0A1L8TQV9</accession>
<reference evidence="2 3" key="1">
    <citation type="submission" date="2014-12" db="EMBL/GenBank/DDBJ databases">
        <title>Draft genome sequences of 29 type strains of Enterococci.</title>
        <authorList>
            <person name="Zhong Z."/>
            <person name="Sun Z."/>
            <person name="Liu W."/>
            <person name="Zhang W."/>
            <person name="Zhang H."/>
        </authorList>
    </citation>
    <scope>NUCLEOTIDE SEQUENCE [LARGE SCALE GENOMIC DNA]</scope>
    <source>
        <strain evidence="2 3">DSM 17122</strain>
    </source>
</reference>
<evidence type="ECO:0000313" key="3">
    <source>
        <dbReference type="Proteomes" id="UP000182077"/>
    </source>
</evidence>
<protein>
    <recommendedName>
        <fullName evidence="1">N-acetyltransferase domain-containing protein</fullName>
    </recommendedName>
</protein>
<dbReference type="Gene3D" id="3.40.630.30">
    <property type="match status" value="1"/>
</dbReference>
<dbReference type="InterPro" id="IPR016181">
    <property type="entry name" value="Acyl_CoA_acyltransferase"/>
</dbReference>
<keyword evidence="3" id="KW-1185">Reference proteome</keyword>
<dbReference type="EMBL" id="JXKQ01000002">
    <property type="protein sequence ID" value="OJG46696.1"/>
    <property type="molecule type" value="Genomic_DNA"/>
</dbReference>
<dbReference type="Proteomes" id="UP000182077">
    <property type="component" value="Unassembled WGS sequence"/>
</dbReference>
<proteinExistence type="predicted"/>
<evidence type="ECO:0000313" key="2">
    <source>
        <dbReference type="EMBL" id="OJG46696.1"/>
    </source>
</evidence>
<dbReference type="Pfam" id="PF00583">
    <property type="entry name" value="Acetyltransf_1"/>
    <property type="match status" value="1"/>
</dbReference>
<sequence>MGFFCEKLLLIELFTQPLVQLTYQKEALYLTINIRLEEPKDHYFVELITRKAFWNLYTPGAVEHLIVHQLRQHPDFIPELAFVIELDEKIIGSIFYSKSKVVDASGKEFPLITFGPVSIDPDYHRQGYGKKLIAHSIAEAKKIGYPAIVIGGFPYHYQPYGFVGTKKYSISMPDGKYYTGIMALPLQANALDSIQGRVFFSEAMEPDLEQLAAYDEAFPKKEKQVLECQAVFEVAVAEIDTTIY</sequence>
<evidence type="ECO:0000259" key="1">
    <source>
        <dbReference type="PROSITE" id="PS51186"/>
    </source>
</evidence>
<dbReference type="PROSITE" id="PS51186">
    <property type="entry name" value="GNAT"/>
    <property type="match status" value="1"/>
</dbReference>
<dbReference type="AlphaFoldDB" id="A0A1L8TQV9"/>
<name>A0A1L8TQV9_9ENTE</name>
<comment type="caution">
    <text evidence="2">The sequence shown here is derived from an EMBL/GenBank/DDBJ whole genome shotgun (WGS) entry which is preliminary data.</text>
</comment>
<dbReference type="InterPro" id="IPR000182">
    <property type="entry name" value="GNAT_dom"/>
</dbReference>
<dbReference type="SUPFAM" id="SSF55729">
    <property type="entry name" value="Acyl-CoA N-acyltransferases (Nat)"/>
    <property type="match status" value="1"/>
</dbReference>
<dbReference type="GO" id="GO:0016747">
    <property type="term" value="F:acyltransferase activity, transferring groups other than amino-acyl groups"/>
    <property type="evidence" value="ECO:0007669"/>
    <property type="project" value="InterPro"/>
</dbReference>
<gene>
    <name evidence="2" type="ORF">RV04_GL001124</name>
</gene>
<dbReference type="STRING" id="249189.RV04_GL001124"/>